<dbReference type="EMBL" id="MLQL01000002">
    <property type="protein sequence ID" value="OQE31157.1"/>
    <property type="molecule type" value="Genomic_DNA"/>
</dbReference>
<name>A0A1V6TXT6_9EURO</name>
<protein>
    <recommendedName>
        <fullName evidence="10">Transcription factor domain-containing protein</fullName>
    </recommendedName>
</protein>
<keyword evidence="4" id="KW-0238">DNA-binding</keyword>
<dbReference type="Proteomes" id="UP000191342">
    <property type="component" value="Unassembled WGS sequence"/>
</dbReference>
<gene>
    <name evidence="8" type="ORF">PENFLA_c002G10120</name>
</gene>
<evidence type="ECO:0000256" key="2">
    <source>
        <dbReference type="ARBA" id="ARBA00022833"/>
    </source>
</evidence>
<reference evidence="9" key="1">
    <citation type="journal article" date="2017" name="Nat. Microbiol.">
        <title>Global analysis of biosynthetic gene clusters reveals vast potential of secondary metabolite production in Penicillium species.</title>
        <authorList>
            <person name="Nielsen J.C."/>
            <person name="Grijseels S."/>
            <person name="Prigent S."/>
            <person name="Ji B."/>
            <person name="Dainat J."/>
            <person name="Nielsen K.F."/>
            <person name="Frisvad J.C."/>
            <person name="Workman M."/>
            <person name="Nielsen J."/>
        </authorList>
    </citation>
    <scope>NUCLEOTIDE SEQUENCE [LARGE SCALE GENOMIC DNA]</scope>
    <source>
        <strain evidence="9">IBT 14082</strain>
    </source>
</reference>
<feature type="region of interest" description="Disordered" evidence="7">
    <location>
        <begin position="1"/>
        <end position="20"/>
    </location>
</feature>
<keyword evidence="6" id="KW-0539">Nucleus</keyword>
<dbReference type="PANTHER" id="PTHR31779:SF5">
    <property type="entry name" value="ZN(II)2CYS6 TRANSCRIPTION FACTOR (EUROFUNG)"/>
    <property type="match status" value="1"/>
</dbReference>
<dbReference type="GO" id="GO:0003677">
    <property type="term" value="F:DNA binding"/>
    <property type="evidence" value="ECO:0007669"/>
    <property type="project" value="UniProtKB-KW"/>
</dbReference>
<dbReference type="OrthoDB" id="4064873at2759"/>
<dbReference type="GO" id="GO:0003700">
    <property type="term" value="F:DNA-binding transcription factor activity"/>
    <property type="evidence" value="ECO:0007669"/>
    <property type="project" value="TreeGrafter"/>
</dbReference>
<sequence length="198" mass="22143">MALGGEPKAQKLSNRGGANQAHMEANSGTAFPHFLDLISLYQISEWLEPDHDNNASVFQEALTRVEGLTLSHDALILSQSNLALTIYRRLRLLSVNISNDVLVRIVRLGNHGLDAALRLAEDHSPWWHVANLPFQFICILLAIDTRESLSHIGPALCSFRAITRLYNTLRKPWTSLLGWEGPKTCLYLKTLTLTGMNF</sequence>
<dbReference type="GO" id="GO:0046872">
    <property type="term" value="F:metal ion binding"/>
    <property type="evidence" value="ECO:0007669"/>
    <property type="project" value="UniProtKB-KW"/>
</dbReference>
<comment type="caution">
    <text evidence="8">The sequence shown here is derived from an EMBL/GenBank/DDBJ whole genome shotgun (WGS) entry which is preliminary data.</text>
</comment>
<evidence type="ECO:0000256" key="4">
    <source>
        <dbReference type="ARBA" id="ARBA00023125"/>
    </source>
</evidence>
<dbReference type="STRING" id="254877.A0A1V6TXT6"/>
<keyword evidence="9" id="KW-1185">Reference proteome</keyword>
<evidence type="ECO:0000256" key="7">
    <source>
        <dbReference type="SAM" id="MobiDB-lite"/>
    </source>
</evidence>
<dbReference type="GO" id="GO:0009410">
    <property type="term" value="P:response to xenobiotic stimulus"/>
    <property type="evidence" value="ECO:0007669"/>
    <property type="project" value="TreeGrafter"/>
</dbReference>
<keyword evidence="1" id="KW-0479">Metal-binding</keyword>
<accession>A0A1V6TXT6</accession>
<evidence type="ECO:0000256" key="1">
    <source>
        <dbReference type="ARBA" id="ARBA00022723"/>
    </source>
</evidence>
<dbReference type="InterPro" id="IPR052478">
    <property type="entry name" value="Metabolite_Synth_Reg"/>
</dbReference>
<organism evidence="8 9">
    <name type="scientific">Penicillium flavigenum</name>
    <dbReference type="NCBI Taxonomy" id="254877"/>
    <lineage>
        <taxon>Eukaryota</taxon>
        <taxon>Fungi</taxon>
        <taxon>Dikarya</taxon>
        <taxon>Ascomycota</taxon>
        <taxon>Pezizomycotina</taxon>
        <taxon>Eurotiomycetes</taxon>
        <taxon>Eurotiomycetidae</taxon>
        <taxon>Eurotiales</taxon>
        <taxon>Aspergillaceae</taxon>
        <taxon>Penicillium</taxon>
    </lineage>
</organism>
<evidence type="ECO:0000256" key="6">
    <source>
        <dbReference type="ARBA" id="ARBA00023242"/>
    </source>
</evidence>
<keyword evidence="2" id="KW-0862">Zinc</keyword>
<evidence type="ECO:0000256" key="5">
    <source>
        <dbReference type="ARBA" id="ARBA00023163"/>
    </source>
</evidence>
<evidence type="ECO:0000313" key="8">
    <source>
        <dbReference type="EMBL" id="OQE31157.1"/>
    </source>
</evidence>
<evidence type="ECO:0008006" key="10">
    <source>
        <dbReference type="Google" id="ProtNLM"/>
    </source>
</evidence>
<keyword evidence="3" id="KW-0805">Transcription regulation</keyword>
<keyword evidence="5" id="KW-0804">Transcription</keyword>
<evidence type="ECO:0000313" key="9">
    <source>
        <dbReference type="Proteomes" id="UP000191342"/>
    </source>
</evidence>
<dbReference type="AlphaFoldDB" id="A0A1V6TXT6"/>
<dbReference type="PANTHER" id="PTHR31779">
    <property type="entry name" value="2-NITROPROPANE DIOXYGENASE FAMILY, PUTATIVE (AFU_ORTHOLOGUE AFUA_2G17430)-RELATED"/>
    <property type="match status" value="1"/>
</dbReference>
<proteinExistence type="predicted"/>
<evidence type="ECO:0000256" key="3">
    <source>
        <dbReference type="ARBA" id="ARBA00023015"/>
    </source>
</evidence>